<feature type="region of interest" description="Disordered" evidence="1">
    <location>
        <begin position="1"/>
        <end position="33"/>
    </location>
</feature>
<reference evidence="3" key="1">
    <citation type="submission" date="2020-02" db="EMBL/GenBank/DDBJ databases">
        <authorList>
            <person name="Palmer J.M."/>
        </authorList>
    </citation>
    <scope>NUCLEOTIDE SEQUENCE</scope>
    <source>
        <strain evidence="3">EPUS1.4</strain>
        <tissue evidence="3">Thallus</tissue>
    </source>
</reference>
<evidence type="ECO:0000313" key="3">
    <source>
        <dbReference type="EMBL" id="KAF7513059.1"/>
    </source>
</evidence>
<evidence type="ECO:0000313" key="4">
    <source>
        <dbReference type="Proteomes" id="UP000606974"/>
    </source>
</evidence>
<keyword evidence="2" id="KW-0472">Membrane</keyword>
<dbReference type="OrthoDB" id="540004at2759"/>
<evidence type="ECO:0008006" key="5">
    <source>
        <dbReference type="Google" id="ProtNLM"/>
    </source>
</evidence>
<comment type="caution">
    <text evidence="3">The sequence shown here is derived from an EMBL/GenBank/DDBJ whole genome shotgun (WGS) entry which is preliminary data.</text>
</comment>
<feature type="compositionally biased region" description="Basic and acidic residues" evidence="1">
    <location>
        <begin position="303"/>
        <end position="323"/>
    </location>
</feature>
<feature type="compositionally biased region" description="Basic and acidic residues" evidence="1">
    <location>
        <begin position="351"/>
        <end position="361"/>
    </location>
</feature>
<proteinExistence type="predicted"/>
<organism evidence="3 4">
    <name type="scientific">Endocarpon pusillum</name>
    <dbReference type="NCBI Taxonomy" id="364733"/>
    <lineage>
        <taxon>Eukaryota</taxon>
        <taxon>Fungi</taxon>
        <taxon>Dikarya</taxon>
        <taxon>Ascomycota</taxon>
        <taxon>Pezizomycotina</taxon>
        <taxon>Eurotiomycetes</taxon>
        <taxon>Chaetothyriomycetidae</taxon>
        <taxon>Verrucariales</taxon>
        <taxon>Verrucariaceae</taxon>
        <taxon>Endocarpon</taxon>
    </lineage>
</organism>
<protein>
    <recommendedName>
        <fullName evidence="5">Peptidase A1 domain-containing protein</fullName>
    </recommendedName>
</protein>
<evidence type="ECO:0000256" key="2">
    <source>
        <dbReference type="SAM" id="Phobius"/>
    </source>
</evidence>
<keyword evidence="2" id="KW-0812">Transmembrane</keyword>
<gene>
    <name evidence="3" type="ORF">GJ744_011325</name>
</gene>
<feature type="region of interest" description="Disordered" evidence="1">
    <location>
        <begin position="303"/>
        <end position="361"/>
    </location>
</feature>
<accession>A0A8H7ARK7</accession>
<dbReference type="AlphaFoldDB" id="A0A8H7ARK7"/>
<dbReference type="EMBL" id="JAACFV010000008">
    <property type="protein sequence ID" value="KAF7513059.1"/>
    <property type="molecule type" value="Genomic_DNA"/>
</dbReference>
<keyword evidence="4" id="KW-1185">Reference proteome</keyword>
<feature type="transmembrane region" description="Helical" evidence="2">
    <location>
        <begin position="270"/>
        <end position="292"/>
    </location>
</feature>
<sequence length="361" mass="39118">MDECEGNSLNVETRATRRQSRNRQGGVLGASPLEIKRQPPVFRRLSDMCTSQHGRDQRKVPSDWTMADDGQCRRPGLGVDVSLAGDGHINDTFSISLSCSWTNRTVTFNQIAKTAPVLNYVSLWTDSSNSSFYAWEEKSAMLLPLDQLLPVPENSVWKFTPADGGSGSWSEQAMPSNSIFSSLARPAGAIGGYSSGRTTPQTAEVDDFVPIPGIVSYDIEAGTLKNLSATDYSIYGTAIYGQVHSVNSSDSGDASPSSWADSSRSDTGAIAGGVVGGIAGLAMVGVLVWFLMRWRRRQSAEHEGTEWKAELQSHTPPDSKAEIRGPFSPEYSTSSKPLAELVQPQTMTTGIHRDLPRQELP</sequence>
<evidence type="ECO:0000256" key="1">
    <source>
        <dbReference type="SAM" id="MobiDB-lite"/>
    </source>
</evidence>
<name>A0A8H7ARK7_9EURO</name>
<dbReference type="Proteomes" id="UP000606974">
    <property type="component" value="Unassembled WGS sequence"/>
</dbReference>
<keyword evidence="2" id="KW-1133">Transmembrane helix</keyword>